<dbReference type="PANTHER" id="PTHR34295">
    <property type="entry name" value="BIOTIN TRANSPORTER BIOY"/>
    <property type="match status" value="1"/>
</dbReference>
<dbReference type="Pfam" id="PF06935">
    <property type="entry name" value="DUF1284"/>
    <property type="match status" value="1"/>
</dbReference>
<evidence type="ECO:0000256" key="7">
    <source>
        <dbReference type="SAM" id="Phobius"/>
    </source>
</evidence>
<dbReference type="Gene3D" id="1.10.1760.20">
    <property type="match status" value="1"/>
</dbReference>
<evidence type="ECO:0000313" key="8">
    <source>
        <dbReference type="EMBL" id="GFR08377.1"/>
    </source>
</evidence>
<feature type="transmembrane region" description="Helical" evidence="7">
    <location>
        <begin position="32"/>
        <end position="51"/>
    </location>
</feature>
<name>A0A8X6HA79_TRICU</name>
<keyword evidence="10" id="KW-1185">Reference proteome</keyword>
<evidence type="ECO:0000256" key="1">
    <source>
        <dbReference type="ARBA" id="ARBA00004651"/>
    </source>
</evidence>
<reference evidence="9" key="1">
    <citation type="submission" date="2020-07" db="EMBL/GenBank/DDBJ databases">
        <title>Multicomponent nature underlies the extraordinary mechanical properties of spider dragline silk.</title>
        <authorList>
            <person name="Kono N."/>
            <person name="Nakamura H."/>
            <person name="Mori M."/>
            <person name="Yoshida Y."/>
            <person name="Ohtoshi R."/>
            <person name="Malay A.D."/>
            <person name="Moran D.A.P."/>
            <person name="Tomita M."/>
            <person name="Numata K."/>
            <person name="Arakawa K."/>
        </authorList>
    </citation>
    <scope>NUCLEOTIDE SEQUENCE</scope>
</reference>
<keyword evidence="4 7" id="KW-0812">Transmembrane</keyword>
<dbReference type="GO" id="GO:0005886">
    <property type="term" value="C:plasma membrane"/>
    <property type="evidence" value="ECO:0007669"/>
    <property type="project" value="UniProtKB-SubCell"/>
</dbReference>
<gene>
    <name evidence="9" type="ORF">TNCT_110981</name>
    <name evidence="8" type="ORF">TNCT_207051</name>
</gene>
<dbReference type="EMBL" id="BMAO01026301">
    <property type="protein sequence ID" value="GFR08377.1"/>
    <property type="molecule type" value="Genomic_DNA"/>
</dbReference>
<accession>A0A8X6HA79</accession>
<evidence type="ECO:0000256" key="5">
    <source>
        <dbReference type="ARBA" id="ARBA00022989"/>
    </source>
</evidence>
<evidence type="ECO:0000313" key="9">
    <source>
        <dbReference type="EMBL" id="GFR19754.1"/>
    </source>
</evidence>
<dbReference type="Proteomes" id="UP000887116">
    <property type="component" value="Unassembled WGS sequence"/>
</dbReference>
<dbReference type="PANTHER" id="PTHR34295:SF4">
    <property type="entry name" value="BIOTIN TRANSPORTER BIOY-RELATED"/>
    <property type="match status" value="1"/>
</dbReference>
<evidence type="ECO:0000313" key="10">
    <source>
        <dbReference type="Proteomes" id="UP000887116"/>
    </source>
</evidence>
<comment type="caution">
    <text evidence="9">The sequence shown here is derived from an EMBL/GenBank/DDBJ whole genome shotgun (WGS) entry which is preliminary data.</text>
</comment>
<organism evidence="9 10">
    <name type="scientific">Trichonephila clavata</name>
    <name type="common">Joro spider</name>
    <name type="synonym">Nephila clavata</name>
    <dbReference type="NCBI Taxonomy" id="2740835"/>
    <lineage>
        <taxon>Eukaryota</taxon>
        <taxon>Metazoa</taxon>
        <taxon>Ecdysozoa</taxon>
        <taxon>Arthropoda</taxon>
        <taxon>Chelicerata</taxon>
        <taxon>Arachnida</taxon>
        <taxon>Araneae</taxon>
        <taxon>Araneomorphae</taxon>
        <taxon>Entelegynae</taxon>
        <taxon>Araneoidea</taxon>
        <taxon>Nephilidae</taxon>
        <taxon>Trichonephila</taxon>
    </lineage>
</organism>
<proteinExistence type="predicted"/>
<dbReference type="AlphaFoldDB" id="A0A8X6HA79"/>
<sequence>MAQISIPLQPVPITLQTLGVMLIGLKFNRRTAFYSVLTYLSLGAAGLPVLANFSGGYHALLGPTGGYLIGCLAAVMVMSKVNELLNSKTSNNGGYFTIYPSWFDKNFSTCSSFAIFEKMIKFRPHHFMCTLAFRGYGYSRDFIENYKKIASKVISTQIEVVGNLDSICSACPNQTKQGKCTEQAKVLELDRRHMEILGIKISETLTWSEAVEKIREKMSLKKFDYACEGCNWQPYGICKNALLNCYAYKGS</sequence>
<keyword evidence="5 7" id="KW-1133">Transmembrane helix</keyword>
<keyword evidence="2" id="KW-0813">Transport</keyword>
<dbReference type="InterPro" id="IPR003784">
    <property type="entry name" value="BioY"/>
</dbReference>
<keyword evidence="3" id="KW-1003">Cell membrane</keyword>
<comment type="subcellular location">
    <subcellularLocation>
        <location evidence="1">Cell membrane</location>
        <topology evidence="1">Multi-pass membrane protein</topology>
    </subcellularLocation>
</comment>
<evidence type="ECO:0000256" key="4">
    <source>
        <dbReference type="ARBA" id="ARBA00022692"/>
    </source>
</evidence>
<dbReference type="EMBL" id="BMAO01017980">
    <property type="protein sequence ID" value="GFR19754.1"/>
    <property type="molecule type" value="Genomic_DNA"/>
</dbReference>
<dbReference type="Pfam" id="PF02632">
    <property type="entry name" value="BioY"/>
    <property type="match status" value="1"/>
</dbReference>
<evidence type="ECO:0000256" key="6">
    <source>
        <dbReference type="ARBA" id="ARBA00023136"/>
    </source>
</evidence>
<evidence type="ECO:0000256" key="2">
    <source>
        <dbReference type="ARBA" id="ARBA00022448"/>
    </source>
</evidence>
<feature type="transmembrane region" description="Helical" evidence="7">
    <location>
        <begin position="57"/>
        <end position="78"/>
    </location>
</feature>
<dbReference type="OrthoDB" id="2106225at2759"/>
<evidence type="ECO:0000256" key="3">
    <source>
        <dbReference type="ARBA" id="ARBA00022475"/>
    </source>
</evidence>
<protein>
    <submittedName>
        <fullName evidence="9">TPR_REGION domain-containing protein</fullName>
    </submittedName>
</protein>
<dbReference type="InterPro" id="IPR009702">
    <property type="entry name" value="DUF1284"/>
</dbReference>
<dbReference type="GO" id="GO:0015225">
    <property type="term" value="F:biotin transmembrane transporter activity"/>
    <property type="evidence" value="ECO:0007669"/>
    <property type="project" value="InterPro"/>
</dbReference>
<keyword evidence="6 7" id="KW-0472">Membrane</keyword>